<evidence type="ECO:0000256" key="1">
    <source>
        <dbReference type="ARBA" id="ARBA00004196"/>
    </source>
</evidence>
<comment type="subcellular location">
    <subcellularLocation>
        <location evidence="1">Cell envelope</location>
    </subcellularLocation>
</comment>
<evidence type="ECO:0000313" key="8">
    <source>
        <dbReference type="Proteomes" id="UP001178288"/>
    </source>
</evidence>
<accession>A0AA95SCE8</accession>
<keyword evidence="5" id="KW-0175">Coiled coil</keyword>
<proteinExistence type="inferred from homology"/>
<dbReference type="PROSITE" id="PS51257">
    <property type="entry name" value="PROKAR_LIPOPROTEIN"/>
    <property type="match status" value="1"/>
</dbReference>
<evidence type="ECO:0000256" key="4">
    <source>
        <dbReference type="ARBA" id="ARBA00022729"/>
    </source>
</evidence>
<dbReference type="CDD" id="cd14748">
    <property type="entry name" value="PBP2_UgpB"/>
    <property type="match status" value="1"/>
</dbReference>
<dbReference type="SUPFAM" id="SSF53850">
    <property type="entry name" value="Periplasmic binding protein-like II"/>
    <property type="match status" value="1"/>
</dbReference>
<keyword evidence="4 6" id="KW-0732">Signal</keyword>
<dbReference type="Pfam" id="PF13416">
    <property type="entry name" value="SBP_bac_8"/>
    <property type="match status" value="1"/>
</dbReference>
<comment type="similarity">
    <text evidence="2">Belongs to the bacterial solute-binding protein 1 family.</text>
</comment>
<dbReference type="InterPro" id="IPR006059">
    <property type="entry name" value="SBP"/>
</dbReference>
<dbReference type="RefSeq" id="WP_066084658.1">
    <property type="nucleotide sequence ID" value="NZ_CP126114.1"/>
</dbReference>
<sequence length="432" mass="47639">MLTKKLFSFTAIIILLVSMISGCSSAKSSADGPVEIEFWYGLGGKLGESVEKRIKDFNKSQNEVKVIGVAQGSYDETLQKLQAAIAAKKVPAAVLIKNDPMNAFAKKGTLASMTEYIKDDADFKPDDFIDAFYQQGTINGEQYALPLYGTTQVLYYRKDMFEQAGISEDKLKTWESLAEAAKQLTKNNGGKTDVYGWEPMWGPDNLIDAALSNGAKYLSEDGKKVLIDSPEWIDSWEYFRKGIHDDKTMAIHHDGQGWEYWYKTIDDVIQGRAAGYTGSSGDQGDLDFSILAATPQPSWEGKQAAPHAAAHLGAIPALASEKEKKAAFKWLKFFTNAENMADWSINSGYIPVRKSAEEVPAYKEFAEKNPQIKVPLLQAQMATPPFVDPTGGKIYDALVKAADKVEIEGISAEKALKEAQKEAQRALDKVKK</sequence>
<organism evidence="7 8">
    <name type="scientific">Neobacillus novalis</name>
    <dbReference type="NCBI Taxonomy" id="220687"/>
    <lineage>
        <taxon>Bacteria</taxon>
        <taxon>Bacillati</taxon>
        <taxon>Bacillota</taxon>
        <taxon>Bacilli</taxon>
        <taxon>Bacillales</taxon>
        <taxon>Bacillaceae</taxon>
        <taxon>Neobacillus</taxon>
    </lineage>
</organism>
<dbReference type="KEGG" id="nnv:QNH39_08405"/>
<protein>
    <submittedName>
        <fullName evidence="7">ABC transporter substrate-binding protein</fullName>
    </submittedName>
</protein>
<gene>
    <name evidence="7" type="ORF">QNH39_08405</name>
</gene>
<dbReference type="Proteomes" id="UP001178288">
    <property type="component" value="Chromosome"/>
</dbReference>
<name>A0AA95SCE8_9BACI</name>
<reference evidence="7" key="1">
    <citation type="submission" date="2023-05" db="EMBL/GenBank/DDBJ databases">
        <title>Comparative genomics of Bacillaceae isolates and their secondary metabolite potential.</title>
        <authorList>
            <person name="Song L."/>
            <person name="Nielsen L.J."/>
            <person name="Mohite O."/>
            <person name="Xu X."/>
            <person name="Weber T."/>
            <person name="Kovacs A.T."/>
        </authorList>
    </citation>
    <scope>NUCLEOTIDE SEQUENCE</scope>
    <source>
        <strain evidence="7">XLM17</strain>
    </source>
</reference>
<evidence type="ECO:0000256" key="2">
    <source>
        <dbReference type="ARBA" id="ARBA00008520"/>
    </source>
</evidence>
<evidence type="ECO:0000256" key="6">
    <source>
        <dbReference type="SAM" id="SignalP"/>
    </source>
</evidence>
<feature type="coiled-coil region" evidence="5">
    <location>
        <begin position="402"/>
        <end position="429"/>
    </location>
</feature>
<dbReference type="GO" id="GO:0030313">
    <property type="term" value="C:cell envelope"/>
    <property type="evidence" value="ECO:0007669"/>
    <property type="project" value="UniProtKB-SubCell"/>
</dbReference>
<dbReference type="Gene3D" id="3.40.190.10">
    <property type="entry name" value="Periplasmic binding protein-like II"/>
    <property type="match status" value="1"/>
</dbReference>
<dbReference type="PANTHER" id="PTHR43649:SF31">
    <property type="entry name" value="SN-GLYCEROL-3-PHOSPHATE-BINDING PERIPLASMIC PROTEIN UGPB"/>
    <property type="match status" value="1"/>
</dbReference>
<keyword evidence="8" id="KW-1185">Reference proteome</keyword>
<dbReference type="EMBL" id="CP126114">
    <property type="protein sequence ID" value="WHY87837.1"/>
    <property type="molecule type" value="Genomic_DNA"/>
</dbReference>
<evidence type="ECO:0000256" key="3">
    <source>
        <dbReference type="ARBA" id="ARBA00022448"/>
    </source>
</evidence>
<dbReference type="PANTHER" id="PTHR43649">
    <property type="entry name" value="ARABINOSE-BINDING PROTEIN-RELATED"/>
    <property type="match status" value="1"/>
</dbReference>
<dbReference type="AlphaFoldDB" id="A0AA95SCE8"/>
<evidence type="ECO:0000256" key="5">
    <source>
        <dbReference type="SAM" id="Coils"/>
    </source>
</evidence>
<evidence type="ECO:0000313" key="7">
    <source>
        <dbReference type="EMBL" id="WHY87837.1"/>
    </source>
</evidence>
<keyword evidence="3" id="KW-0813">Transport</keyword>
<feature type="chain" id="PRO_5041681702" evidence="6">
    <location>
        <begin position="27"/>
        <end position="432"/>
    </location>
</feature>
<feature type="signal peptide" evidence="6">
    <location>
        <begin position="1"/>
        <end position="26"/>
    </location>
</feature>
<dbReference type="InterPro" id="IPR050490">
    <property type="entry name" value="Bact_solute-bd_prot1"/>
</dbReference>